<evidence type="ECO:0000313" key="1">
    <source>
        <dbReference type="EMBL" id="PIZ94664.1"/>
    </source>
</evidence>
<reference evidence="2" key="1">
    <citation type="submission" date="2017-09" db="EMBL/GenBank/DDBJ databases">
        <title>Depth-based differentiation of microbial function through sediment-hosted aquifers and enrichment of novel symbionts in the deep terrestrial subsurface.</title>
        <authorList>
            <person name="Probst A.J."/>
            <person name="Ladd B."/>
            <person name="Jarett J.K."/>
            <person name="Geller-Mcgrath D.E."/>
            <person name="Sieber C.M.K."/>
            <person name="Emerson J.B."/>
            <person name="Anantharaman K."/>
            <person name="Thomas B.C."/>
            <person name="Malmstrom R."/>
            <person name="Stieglmeier M."/>
            <person name="Klingl A."/>
            <person name="Woyke T."/>
            <person name="Ryan C.M."/>
            <person name="Banfield J.F."/>
        </authorList>
    </citation>
    <scope>NUCLEOTIDE SEQUENCE [LARGE SCALE GENOMIC DNA]</scope>
</reference>
<evidence type="ECO:0008006" key="3">
    <source>
        <dbReference type="Google" id="ProtNLM"/>
    </source>
</evidence>
<name>A0A2M7V7G2_9BACT</name>
<feature type="non-terminal residue" evidence="1">
    <location>
        <position position="193"/>
    </location>
</feature>
<gene>
    <name evidence="1" type="ORF">COX82_00185</name>
</gene>
<proteinExistence type="predicted"/>
<protein>
    <recommendedName>
        <fullName evidence="3">Mutator family transposase</fullName>
    </recommendedName>
</protein>
<accession>A0A2M7V7G2</accession>
<sequence>MGEDNNRSAKWVQRQLDDVYVQKVVVASPRRVTLILDATFFSRGFGVVVFREAWTKKNLWWKHISSEKIAYYKQGKEHLEANGFTIQAVVIDGRRGVKQVFQDIPVQMCHFHQAQIIQRYLTKNPKLEASKELQKIVAMLTKTDEYTFIQLLEEWHEKWKDFLKEKTTHPITERWSYTHKRVRSAYKSLNTNL</sequence>
<dbReference type="Proteomes" id="UP000228750">
    <property type="component" value="Unassembled WGS sequence"/>
</dbReference>
<evidence type="ECO:0000313" key="2">
    <source>
        <dbReference type="Proteomes" id="UP000228750"/>
    </source>
</evidence>
<dbReference type="EMBL" id="PFPJ01000004">
    <property type="protein sequence ID" value="PIZ94664.1"/>
    <property type="molecule type" value="Genomic_DNA"/>
</dbReference>
<comment type="caution">
    <text evidence="1">The sequence shown here is derived from an EMBL/GenBank/DDBJ whole genome shotgun (WGS) entry which is preliminary data.</text>
</comment>
<dbReference type="AlphaFoldDB" id="A0A2M7V7G2"/>
<organism evidence="1 2">
    <name type="scientific">Candidatus Magasanikbacteria bacterium CG_4_10_14_0_2_um_filter_41_10</name>
    <dbReference type="NCBI Taxonomy" id="1974638"/>
    <lineage>
        <taxon>Bacteria</taxon>
        <taxon>Candidatus Magasanikiibacteriota</taxon>
    </lineage>
</organism>